<gene>
    <name evidence="1" type="ORF">Lpp7_15200</name>
</gene>
<reference evidence="1 2" key="1">
    <citation type="journal article" date="2013" name="PLoS ONE">
        <title>Lactobacillus paracasei comparative genomics: towards species pan-genome definition and exploitation of diversity.</title>
        <authorList>
            <person name="Smokvina T."/>
            <person name="Wels M."/>
            <person name="Polka J."/>
            <person name="Chervaux C."/>
            <person name="Brisse S."/>
            <person name="Boekhorst J."/>
            <person name="van Hylckama Vlieg J.E."/>
            <person name="Siezen R.J."/>
        </authorList>
    </citation>
    <scope>NUCLEOTIDE SEQUENCE [LARGE SCALE GENOMIC DNA]</scope>
    <source>
        <strain evidence="1 2">Lpp7</strain>
    </source>
</reference>
<sequence>MLDFSTPETGELFFIPSKSVLGQIADGEL</sequence>
<accession>A0A8E0ID76</accession>
<dbReference type="AlphaFoldDB" id="A0A8E0ID76"/>
<evidence type="ECO:0000313" key="2">
    <source>
        <dbReference type="Proteomes" id="UP000014303"/>
    </source>
</evidence>
<organism evidence="1 2">
    <name type="scientific">Lacticaseibacillus paracasei subsp. paracasei Lpp7</name>
    <dbReference type="NCBI Taxonomy" id="1256200"/>
    <lineage>
        <taxon>Bacteria</taxon>
        <taxon>Bacillati</taxon>
        <taxon>Bacillota</taxon>
        <taxon>Bacilli</taxon>
        <taxon>Lactobacillales</taxon>
        <taxon>Lactobacillaceae</taxon>
        <taxon>Lacticaseibacillus</taxon>
    </lineage>
</organism>
<dbReference type="GO" id="GO:0004601">
    <property type="term" value="F:peroxidase activity"/>
    <property type="evidence" value="ECO:0007669"/>
    <property type="project" value="UniProtKB-KW"/>
</dbReference>
<dbReference type="Proteomes" id="UP000014303">
    <property type="component" value="Unassembled WGS sequence"/>
</dbReference>
<keyword evidence="1" id="KW-0560">Oxidoreductase</keyword>
<comment type="caution">
    <text evidence="1">The sequence shown here is derived from an EMBL/GenBank/DDBJ whole genome shotgun (WGS) entry which is preliminary data.</text>
</comment>
<name>A0A8E0ID76_LACPA</name>
<dbReference type="EMBL" id="ANJV01000486">
    <property type="protein sequence ID" value="EPC48094.1"/>
    <property type="molecule type" value="Genomic_DNA"/>
</dbReference>
<keyword evidence="1" id="KW-0575">Peroxidase</keyword>
<protein>
    <submittedName>
        <fullName evidence="1">Iron-dependent peroxidase</fullName>
    </submittedName>
</protein>
<evidence type="ECO:0000313" key="1">
    <source>
        <dbReference type="EMBL" id="EPC48094.1"/>
    </source>
</evidence>
<proteinExistence type="predicted"/>